<keyword evidence="2" id="KW-1185">Reference proteome</keyword>
<dbReference type="PANTHER" id="PTHR33164:SF105">
    <property type="entry name" value="TRANSCRIPTIONAL REPRESSOR PROTEIN-RELATED"/>
    <property type="match status" value="1"/>
</dbReference>
<dbReference type="PANTHER" id="PTHR33164">
    <property type="entry name" value="TRANSCRIPTIONAL REGULATOR, MARR FAMILY"/>
    <property type="match status" value="1"/>
</dbReference>
<dbReference type="SUPFAM" id="SSF46785">
    <property type="entry name" value="Winged helix' DNA-binding domain"/>
    <property type="match status" value="1"/>
</dbReference>
<dbReference type="OrthoDB" id="8964931at2"/>
<proteinExistence type="predicted"/>
<protein>
    <submittedName>
        <fullName evidence="1">MarR family transcriptional regulator</fullName>
    </submittedName>
</protein>
<evidence type="ECO:0000313" key="2">
    <source>
        <dbReference type="Proteomes" id="UP000193427"/>
    </source>
</evidence>
<dbReference type="GO" id="GO:0006950">
    <property type="term" value="P:response to stress"/>
    <property type="evidence" value="ECO:0007669"/>
    <property type="project" value="TreeGrafter"/>
</dbReference>
<dbReference type="InterPro" id="IPR036390">
    <property type="entry name" value="WH_DNA-bd_sf"/>
</dbReference>
<sequence>MPRTARTSAAPAATLPTGCTNLKLRQLTRQVSRLYDAEVIASGLKTTQYSLLSHVVALGPVRPSDLAAQMRIEPSTLTRNLQPLIAAGLVEQGPGENARSRLVVATAAGREKRTEARKAWKHAQLSLNETLGTARVVRLHALIDECLDILGTPPEGPPDE</sequence>
<dbReference type="GO" id="GO:0003700">
    <property type="term" value="F:DNA-binding transcription factor activity"/>
    <property type="evidence" value="ECO:0007669"/>
    <property type="project" value="InterPro"/>
</dbReference>
<dbReference type="InterPro" id="IPR039422">
    <property type="entry name" value="MarR/SlyA-like"/>
</dbReference>
<dbReference type="SMART" id="SM00347">
    <property type="entry name" value="HTH_MARR"/>
    <property type="match status" value="1"/>
</dbReference>
<evidence type="ECO:0000313" key="1">
    <source>
        <dbReference type="EMBL" id="ARN21948.1"/>
    </source>
</evidence>
<dbReference type="Pfam" id="PF12802">
    <property type="entry name" value="MarR_2"/>
    <property type="match status" value="1"/>
</dbReference>
<organism evidence="1 2">
    <name type="scientific">Piscinibacter gummiphilus</name>
    <dbReference type="NCBI Taxonomy" id="946333"/>
    <lineage>
        <taxon>Bacteria</taxon>
        <taxon>Pseudomonadati</taxon>
        <taxon>Pseudomonadota</taxon>
        <taxon>Betaproteobacteria</taxon>
        <taxon>Burkholderiales</taxon>
        <taxon>Sphaerotilaceae</taxon>
        <taxon>Piscinibacter</taxon>
    </lineage>
</organism>
<accession>A0A1W6LCQ2</accession>
<dbReference type="Proteomes" id="UP000193427">
    <property type="component" value="Chromosome"/>
</dbReference>
<dbReference type="Gene3D" id="1.10.10.10">
    <property type="entry name" value="Winged helix-like DNA-binding domain superfamily/Winged helix DNA-binding domain"/>
    <property type="match status" value="1"/>
</dbReference>
<dbReference type="InterPro" id="IPR000835">
    <property type="entry name" value="HTH_MarR-typ"/>
</dbReference>
<dbReference type="STRING" id="946333.A4W93_19730"/>
<dbReference type="RefSeq" id="WP_085752246.1">
    <property type="nucleotide sequence ID" value="NZ_BSPR01000006.1"/>
</dbReference>
<dbReference type="EMBL" id="CP015118">
    <property type="protein sequence ID" value="ARN21948.1"/>
    <property type="molecule type" value="Genomic_DNA"/>
</dbReference>
<dbReference type="InterPro" id="IPR036388">
    <property type="entry name" value="WH-like_DNA-bd_sf"/>
</dbReference>
<name>A0A1W6LCQ2_9BURK</name>
<dbReference type="AlphaFoldDB" id="A0A1W6LCQ2"/>
<gene>
    <name evidence="1" type="ORF">A4W93_19730</name>
</gene>
<reference evidence="1 2" key="1">
    <citation type="submission" date="2016-04" db="EMBL/GenBank/DDBJ databases">
        <title>Complete genome sequence of natural rubber-degrading, novel Gram-negative bacterium, Rhizobacter gummiphilus strain NS21.</title>
        <authorList>
            <person name="Tabata M."/>
            <person name="Kasai D."/>
            <person name="Fukuda M."/>
        </authorList>
    </citation>
    <scope>NUCLEOTIDE SEQUENCE [LARGE SCALE GENOMIC DNA]</scope>
    <source>
        <strain evidence="1 2">NS21</strain>
    </source>
</reference>
<dbReference type="KEGG" id="rgu:A4W93_19730"/>